<name>A0A132MUW4_9ACTN</name>
<reference evidence="2 6" key="2">
    <citation type="submission" date="2015-02" db="EMBL/GenBank/DDBJ databases">
        <title>Physiological reanalysis, assessment of diazotrophy, and genome sequences of multiple isolates of Streptomyces thermoautotrophicus.</title>
        <authorList>
            <person name="MacKellar D.C."/>
            <person name="Lieber L."/>
            <person name="Norman J."/>
            <person name="Bolger A."/>
            <person name="Tobin C."/>
            <person name="Murray J.W."/>
            <person name="Prell J."/>
        </authorList>
    </citation>
    <scope>NUCLEOTIDE SEQUENCE [LARGE SCALE GENOMIC DNA]</scope>
    <source>
        <strain evidence="2 6">UBT1</strain>
    </source>
</reference>
<dbReference type="Proteomes" id="UP000070659">
    <property type="component" value="Unassembled WGS sequence"/>
</dbReference>
<dbReference type="RefSeq" id="WP_066887449.1">
    <property type="nucleotide sequence ID" value="NZ_JYIJ01000011.1"/>
</dbReference>
<dbReference type="EMBL" id="JYIK01001119">
    <property type="protein sequence ID" value="KWX05429.1"/>
    <property type="molecule type" value="Genomic_DNA"/>
</dbReference>
<dbReference type="GO" id="GO:0016937">
    <property type="term" value="F:short-chain fatty acyl-CoA dehydrogenase activity"/>
    <property type="evidence" value="ECO:0007669"/>
    <property type="project" value="UniProtKB-EC"/>
</dbReference>
<accession>A0A132MUW4</accession>
<dbReference type="Proteomes" id="UP000070188">
    <property type="component" value="Unassembled WGS sequence"/>
</dbReference>
<organism evidence="1 4">
    <name type="scientific">Carbonactinospora thermoautotrophica</name>
    <dbReference type="NCBI Taxonomy" id="1469144"/>
    <lineage>
        <taxon>Bacteria</taxon>
        <taxon>Bacillati</taxon>
        <taxon>Actinomycetota</taxon>
        <taxon>Actinomycetes</taxon>
        <taxon>Kitasatosporales</taxon>
        <taxon>Carbonactinosporaceae</taxon>
        <taxon>Carbonactinospora</taxon>
    </lineage>
</organism>
<dbReference type="Gene3D" id="2.40.110.10">
    <property type="entry name" value="Butyryl-CoA Dehydrogenase, subunit A, domain 2"/>
    <property type="match status" value="1"/>
</dbReference>
<reference evidence="5" key="1">
    <citation type="submission" date="2015-02" db="EMBL/GenBank/DDBJ databases">
        <title>Physiological reanalysis, assessment of diazotrophy, and genome sequences of multiple isolates of Streptomyces thermoautotrophicus.</title>
        <authorList>
            <person name="MacKellar D.C."/>
            <person name="Lieber L."/>
            <person name="Norman J."/>
            <person name="Bolger A."/>
            <person name="Tobin C."/>
            <person name="Murray J.W."/>
            <person name="Friesen M."/>
            <person name="Prell J."/>
        </authorList>
    </citation>
    <scope>NUCLEOTIDE SEQUENCE [LARGE SCALE GENOMIC DNA]</scope>
    <source>
        <strain evidence="5">UBT1</strain>
    </source>
</reference>
<dbReference type="EMBL" id="JYIJ01000011">
    <property type="protein sequence ID" value="KWX05520.1"/>
    <property type="molecule type" value="Genomic_DNA"/>
</dbReference>
<evidence type="ECO:0000313" key="3">
    <source>
        <dbReference type="EMBL" id="KWX05520.1"/>
    </source>
</evidence>
<evidence type="ECO:0000313" key="4">
    <source>
        <dbReference type="Proteomes" id="UP000070188"/>
    </source>
</evidence>
<dbReference type="InterPro" id="IPR046373">
    <property type="entry name" value="Acyl-CoA_Oxase/DH_mid-dom_sf"/>
</dbReference>
<evidence type="ECO:0000313" key="6">
    <source>
        <dbReference type="Proteomes" id="UP000070659"/>
    </source>
</evidence>
<reference evidence="4" key="3">
    <citation type="submission" date="2015-04" db="EMBL/GenBank/DDBJ databases">
        <title>Physiological reanalysis, assessment of diazotrophy, and genome sequences of multiple isolates of Streptomyces thermoautotrophicus.</title>
        <authorList>
            <person name="MacKellar D.C."/>
            <person name="Lieber L."/>
            <person name="Norman J."/>
            <person name="Bolger A."/>
            <person name="Tobin C."/>
            <person name="Murray J.W."/>
            <person name="Chang R."/>
            <person name="Ford T."/>
            <person name="Nguyen P.Q."/>
            <person name="Woodward J."/>
            <person name="Permingeat H."/>
            <person name="Joshi N.S."/>
            <person name="Silver P.A."/>
            <person name="Usadel B."/>
            <person name="Rutherford A.W."/>
            <person name="Friesen M."/>
            <person name="Prell J."/>
        </authorList>
    </citation>
    <scope>NUCLEOTIDE SEQUENCE [LARGE SCALE GENOMIC DNA]</scope>
    <source>
        <strain evidence="4">H1</strain>
    </source>
</reference>
<evidence type="ECO:0000313" key="5">
    <source>
        <dbReference type="Proteomes" id="UP000070598"/>
    </source>
</evidence>
<keyword evidence="1" id="KW-0560">Oxidoreductase</keyword>
<evidence type="ECO:0000313" key="2">
    <source>
        <dbReference type="EMBL" id="KWX05429.1"/>
    </source>
</evidence>
<dbReference type="PATRIC" id="fig|1469144.10.peg.2374"/>
<protein>
    <submittedName>
        <fullName evidence="1">Acyl-CoA dehydrogenase</fullName>
        <ecNumber evidence="1">1.3.8.1</ecNumber>
    </submittedName>
</protein>
<comment type="caution">
    <text evidence="1">The sequence shown here is derived from an EMBL/GenBank/DDBJ whole genome shotgun (WGS) entry which is preliminary data.</text>
</comment>
<dbReference type="EMBL" id="LAXD01000001">
    <property type="protein sequence ID" value="KWX01162.1"/>
    <property type="molecule type" value="Genomic_DNA"/>
</dbReference>
<reference evidence="1" key="4">
    <citation type="submission" date="2015-04" db="EMBL/GenBank/DDBJ databases">
        <title>Physiological reanalysis, assessment of diazotrophy, and genome sequences of multiple isolates of Streptomyces thermoautotrophicus.</title>
        <authorList>
            <person name="MacKellar D.C."/>
            <person name="Lieber L."/>
            <person name="Norman J."/>
            <person name="Bolger A."/>
            <person name="Tobin C."/>
            <person name="Murray J.W."/>
            <person name="Woodward J."/>
            <person name="Friesen M."/>
            <person name="Prell J."/>
        </authorList>
    </citation>
    <scope>NUCLEOTIDE SEQUENCE [LARGE SCALE GENOMIC DNA]</scope>
    <source>
        <strain evidence="1">H1</strain>
    </source>
</reference>
<dbReference type="InterPro" id="IPR009100">
    <property type="entry name" value="AcylCoA_DH/oxidase_NM_dom_sf"/>
</dbReference>
<dbReference type="OrthoDB" id="3258691at2"/>
<keyword evidence="4" id="KW-1185">Reference proteome</keyword>
<dbReference type="Proteomes" id="UP000070598">
    <property type="component" value="Unassembled WGS sequence"/>
</dbReference>
<dbReference type="EC" id="1.3.8.1" evidence="1"/>
<sequence>MKSAADPVGQQYPHRERVISYFRRRAAEVDGGGCDVRDGLRLLGEHGLLDLDLPSSVALIEDIAAECLSSAFAVWAQRMVIEYLARAVTADPADELRSGRMVGATAMAPALRDVAGIQPVPVLATRTADGLRLNGPISWASNLFPGALVVLPVRLSGDARAVVRLRTTDDGVRVAPAPDLLVLNGTASSSVTLDDVHIGRDAVLTEDLPGFVAAIRPTFLLLQTAYCSGLAGRSLAETGTRTVGVNAAFAEQVDALSTAHESVRQRLYDYATRSDQVAVPDLLRLRLEGVQVAVAATRLEATVRGGAGYLAASDTSRRLREAAFLPIQAPTEGQLRWELSRFN</sequence>
<evidence type="ECO:0000313" key="1">
    <source>
        <dbReference type="EMBL" id="KWX01162.1"/>
    </source>
</evidence>
<gene>
    <name evidence="1" type="ORF">LI90_2190</name>
    <name evidence="3" type="ORF">TH66_02280</name>
    <name evidence="2" type="ORF">TR74_23740</name>
</gene>
<proteinExistence type="predicted"/>
<dbReference type="SUPFAM" id="SSF56645">
    <property type="entry name" value="Acyl-CoA dehydrogenase NM domain-like"/>
    <property type="match status" value="1"/>
</dbReference>
<dbReference type="STRING" id="1469144.LI90_2190"/>
<dbReference type="AlphaFoldDB" id="A0A132MUW4"/>